<reference evidence="1 2" key="1">
    <citation type="journal article" date="2019" name="Commun. Biol.">
        <title>The bagworm genome reveals a unique fibroin gene that provides high tensile strength.</title>
        <authorList>
            <person name="Kono N."/>
            <person name="Nakamura H."/>
            <person name="Ohtoshi R."/>
            <person name="Tomita M."/>
            <person name="Numata K."/>
            <person name="Arakawa K."/>
        </authorList>
    </citation>
    <scope>NUCLEOTIDE SEQUENCE [LARGE SCALE GENOMIC DNA]</scope>
</reference>
<keyword evidence="2" id="KW-1185">Reference proteome</keyword>
<accession>A0A4C1XPR7</accession>
<protein>
    <submittedName>
        <fullName evidence="1">Uncharacterized protein</fullName>
    </submittedName>
</protein>
<dbReference type="Proteomes" id="UP000299102">
    <property type="component" value="Unassembled WGS sequence"/>
</dbReference>
<comment type="caution">
    <text evidence="1">The sequence shown here is derived from an EMBL/GenBank/DDBJ whole genome shotgun (WGS) entry which is preliminary data.</text>
</comment>
<sequence length="98" mass="10498">MIIGLISCGGRPSVASEMEGSTPLIYQNISGRDLIDAISSVRSLVPNGRSRAGSYCSLPKLFSQLCFSVQVAALLSSATFPPSRLRVRRAAGRHTLLY</sequence>
<gene>
    <name evidence="1" type="ORF">EVAR_38827_1</name>
</gene>
<evidence type="ECO:0000313" key="1">
    <source>
        <dbReference type="EMBL" id="GBP65488.1"/>
    </source>
</evidence>
<proteinExistence type="predicted"/>
<dbReference type="EMBL" id="BGZK01000930">
    <property type="protein sequence ID" value="GBP65488.1"/>
    <property type="molecule type" value="Genomic_DNA"/>
</dbReference>
<name>A0A4C1XPR7_EUMVA</name>
<dbReference type="AlphaFoldDB" id="A0A4C1XPR7"/>
<organism evidence="1 2">
    <name type="scientific">Eumeta variegata</name>
    <name type="common">Bagworm moth</name>
    <name type="synonym">Eumeta japonica</name>
    <dbReference type="NCBI Taxonomy" id="151549"/>
    <lineage>
        <taxon>Eukaryota</taxon>
        <taxon>Metazoa</taxon>
        <taxon>Ecdysozoa</taxon>
        <taxon>Arthropoda</taxon>
        <taxon>Hexapoda</taxon>
        <taxon>Insecta</taxon>
        <taxon>Pterygota</taxon>
        <taxon>Neoptera</taxon>
        <taxon>Endopterygota</taxon>
        <taxon>Lepidoptera</taxon>
        <taxon>Glossata</taxon>
        <taxon>Ditrysia</taxon>
        <taxon>Tineoidea</taxon>
        <taxon>Psychidae</taxon>
        <taxon>Oiketicinae</taxon>
        <taxon>Eumeta</taxon>
    </lineage>
</organism>
<evidence type="ECO:0000313" key="2">
    <source>
        <dbReference type="Proteomes" id="UP000299102"/>
    </source>
</evidence>